<accession>A0A0D0E6R5</accession>
<organism evidence="2 3">
    <name type="scientific">Paxillus rubicundulus Ve08.2h10</name>
    <dbReference type="NCBI Taxonomy" id="930991"/>
    <lineage>
        <taxon>Eukaryota</taxon>
        <taxon>Fungi</taxon>
        <taxon>Dikarya</taxon>
        <taxon>Basidiomycota</taxon>
        <taxon>Agaricomycotina</taxon>
        <taxon>Agaricomycetes</taxon>
        <taxon>Agaricomycetidae</taxon>
        <taxon>Boletales</taxon>
        <taxon>Paxilineae</taxon>
        <taxon>Paxillaceae</taxon>
        <taxon>Paxillus</taxon>
    </lineage>
</organism>
<reference evidence="2 3" key="1">
    <citation type="submission" date="2014-04" db="EMBL/GenBank/DDBJ databases">
        <authorList>
            <consortium name="DOE Joint Genome Institute"/>
            <person name="Kuo A."/>
            <person name="Kohler A."/>
            <person name="Jargeat P."/>
            <person name="Nagy L.G."/>
            <person name="Floudas D."/>
            <person name="Copeland A."/>
            <person name="Barry K.W."/>
            <person name="Cichocki N."/>
            <person name="Veneault-Fourrey C."/>
            <person name="LaButti K."/>
            <person name="Lindquist E.A."/>
            <person name="Lipzen A."/>
            <person name="Lundell T."/>
            <person name="Morin E."/>
            <person name="Murat C."/>
            <person name="Sun H."/>
            <person name="Tunlid A."/>
            <person name="Henrissat B."/>
            <person name="Grigoriev I.V."/>
            <person name="Hibbett D.S."/>
            <person name="Martin F."/>
            <person name="Nordberg H.P."/>
            <person name="Cantor M.N."/>
            <person name="Hua S.X."/>
        </authorList>
    </citation>
    <scope>NUCLEOTIDE SEQUENCE [LARGE SCALE GENOMIC DNA]</scope>
    <source>
        <strain evidence="2 3">Ve08.2h10</strain>
    </source>
</reference>
<dbReference type="EMBL" id="KN824945">
    <property type="protein sequence ID" value="KIK97239.1"/>
    <property type="molecule type" value="Genomic_DNA"/>
</dbReference>
<sequence length="107" mass="11979">MVGMQTTAPVDHLPKMHTLTALCQCTHLGSHYLSPMNSQSSKALGWREPPVQNNGVDDGHKQLKTSYMTRNVSPKGKTWFQHVDGDRRRSVSHCPCMSKTNLVEFNA</sequence>
<name>A0A0D0E6R5_9AGAM</name>
<proteinExistence type="predicted"/>
<reference evidence="3" key="2">
    <citation type="submission" date="2015-01" db="EMBL/GenBank/DDBJ databases">
        <title>Evolutionary Origins and Diversification of the Mycorrhizal Mutualists.</title>
        <authorList>
            <consortium name="DOE Joint Genome Institute"/>
            <consortium name="Mycorrhizal Genomics Consortium"/>
            <person name="Kohler A."/>
            <person name="Kuo A."/>
            <person name="Nagy L.G."/>
            <person name="Floudas D."/>
            <person name="Copeland A."/>
            <person name="Barry K.W."/>
            <person name="Cichocki N."/>
            <person name="Veneault-Fourrey C."/>
            <person name="LaButti K."/>
            <person name="Lindquist E.A."/>
            <person name="Lipzen A."/>
            <person name="Lundell T."/>
            <person name="Morin E."/>
            <person name="Murat C."/>
            <person name="Riley R."/>
            <person name="Ohm R."/>
            <person name="Sun H."/>
            <person name="Tunlid A."/>
            <person name="Henrissat B."/>
            <person name="Grigoriev I.V."/>
            <person name="Hibbett D.S."/>
            <person name="Martin F."/>
        </authorList>
    </citation>
    <scope>NUCLEOTIDE SEQUENCE [LARGE SCALE GENOMIC DNA]</scope>
    <source>
        <strain evidence="3">Ve08.2h10</strain>
    </source>
</reference>
<dbReference type="InParanoid" id="A0A0D0E6R5"/>
<protein>
    <submittedName>
        <fullName evidence="2">Uncharacterized protein</fullName>
    </submittedName>
</protein>
<evidence type="ECO:0000313" key="2">
    <source>
        <dbReference type="EMBL" id="KIK97239.1"/>
    </source>
</evidence>
<gene>
    <name evidence="2" type="ORF">PAXRUDRAFT_825130</name>
</gene>
<dbReference type="AlphaFoldDB" id="A0A0D0E6R5"/>
<dbReference type="Proteomes" id="UP000054538">
    <property type="component" value="Unassembled WGS sequence"/>
</dbReference>
<evidence type="ECO:0000313" key="3">
    <source>
        <dbReference type="Proteomes" id="UP000054538"/>
    </source>
</evidence>
<dbReference type="HOGENOM" id="CLU_2210811_0_0_1"/>
<evidence type="ECO:0000256" key="1">
    <source>
        <dbReference type="SAM" id="MobiDB-lite"/>
    </source>
</evidence>
<keyword evidence="3" id="KW-1185">Reference proteome</keyword>
<feature type="region of interest" description="Disordered" evidence="1">
    <location>
        <begin position="38"/>
        <end position="60"/>
    </location>
</feature>